<comment type="subcellular location">
    <subcellularLocation>
        <location evidence="1">Membrane</location>
        <topology evidence="1">Multi-pass membrane protein</topology>
    </subcellularLocation>
</comment>
<evidence type="ECO:0000256" key="2">
    <source>
        <dbReference type="ARBA" id="ARBA00022692"/>
    </source>
</evidence>
<dbReference type="AlphaFoldDB" id="A0A810PW97"/>
<evidence type="ECO:0000256" key="1">
    <source>
        <dbReference type="ARBA" id="ARBA00004141"/>
    </source>
</evidence>
<dbReference type="SUPFAM" id="SSF144091">
    <property type="entry name" value="Rhomboid-like"/>
    <property type="match status" value="1"/>
</dbReference>
<feature type="transmembrane region" description="Helical" evidence="5">
    <location>
        <begin position="115"/>
        <end position="131"/>
    </location>
</feature>
<gene>
    <name evidence="7" type="ORF">MM35RIKEN_05490</name>
</gene>
<dbReference type="Pfam" id="PF01694">
    <property type="entry name" value="Rhomboid"/>
    <property type="match status" value="1"/>
</dbReference>
<name>A0A810PW97_9FIRM</name>
<feature type="transmembrane region" description="Helical" evidence="5">
    <location>
        <begin position="55"/>
        <end position="79"/>
    </location>
</feature>
<dbReference type="RefSeq" id="WP_228738075.1">
    <property type="nucleotide sequence ID" value="NZ_AP023415.1"/>
</dbReference>
<dbReference type="EMBL" id="AP023415">
    <property type="protein sequence ID" value="BCK78357.1"/>
    <property type="molecule type" value="Genomic_DNA"/>
</dbReference>
<evidence type="ECO:0000313" key="8">
    <source>
        <dbReference type="Proteomes" id="UP000681343"/>
    </source>
</evidence>
<dbReference type="PANTHER" id="PTHR43066">
    <property type="entry name" value="RHOMBOID-RELATED PROTEIN"/>
    <property type="match status" value="1"/>
</dbReference>
<feature type="transmembrane region" description="Helical" evidence="5">
    <location>
        <begin position="91"/>
        <end position="109"/>
    </location>
</feature>
<protein>
    <recommendedName>
        <fullName evidence="6">Peptidase S54 rhomboid domain-containing protein</fullName>
    </recommendedName>
</protein>
<keyword evidence="8" id="KW-1185">Reference proteome</keyword>
<dbReference type="InterPro" id="IPR035952">
    <property type="entry name" value="Rhomboid-like_sf"/>
</dbReference>
<feature type="transmembrane region" description="Helical" evidence="5">
    <location>
        <begin position="168"/>
        <end position="184"/>
    </location>
</feature>
<organism evidence="7 8">
    <name type="scientific">Vescimonas fastidiosa</name>
    <dbReference type="NCBI Taxonomy" id="2714353"/>
    <lineage>
        <taxon>Bacteria</taxon>
        <taxon>Bacillati</taxon>
        <taxon>Bacillota</taxon>
        <taxon>Clostridia</taxon>
        <taxon>Eubacteriales</taxon>
        <taxon>Oscillospiraceae</taxon>
        <taxon>Vescimonas</taxon>
    </lineage>
</organism>
<evidence type="ECO:0000313" key="7">
    <source>
        <dbReference type="EMBL" id="BCK78357.1"/>
    </source>
</evidence>
<evidence type="ECO:0000256" key="5">
    <source>
        <dbReference type="SAM" id="Phobius"/>
    </source>
</evidence>
<evidence type="ECO:0000256" key="3">
    <source>
        <dbReference type="ARBA" id="ARBA00022989"/>
    </source>
</evidence>
<proteinExistence type="predicted"/>
<dbReference type="KEGG" id="vfa:MM35RIKEN_05490"/>
<feature type="domain" description="Peptidase S54 rhomboid" evidence="6">
    <location>
        <begin position="52"/>
        <end position="185"/>
    </location>
</feature>
<dbReference type="Proteomes" id="UP000681343">
    <property type="component" value="Chromosome"/>
</dbReference>
<keyword evidence="3 5" id="KW-1133">Transmembrane helix</keyword>
<evidence type="ECO:0000259" key="6">
    <source>
        <dbReference type="Pfam" id="PF01694"/>
    </source>
</evidence>
<dbReference type="GO" id="GO:0016020">
    <property type="term" value="C:membrane"/>
    <property type="evidence" value="ECO:0007669"/>
    <property type="project" value="UniProtKB-SubCell"/>
</dbReference>
<evidence type="ECO:0000256" key="4">
    <source>
        <dbReference type="ARBA" id="ARBA00023136"/>
    </source>
</evidence>
<dbReference type="Gene3D" id="1.20.1540.10">
    <property type="entry name" value="Rhomboid-like"/>
    <property type="match status" value="1"/>
</dbReference>
<dbReference type="InterPro" id="IPR022764">
    <property type="entry name" value="Peptidase_S54_rhomboid_dom"/>
</dbReference>
<accession>A0A810PW97</accession>
<reference evidence="7" key="1">
    <citation type="submission" date="2020-09" db="EMBL/GenBank/DDBJ databases">
        <title>New species isolated from human feces.</title>
        <authorList>
            <person name="Kitahara M."/>
            <person name="Shigeno Y."/>
            <person name="Shime M."/>
            <person name="Matsumoto Y."/>
            <person name="Nakamura S."/>
            <person name="Motooka D."/>
            <person name="Fukuoka S."/>
            <person name="Nishikawa H."/>
            <person name="Benno Y."/>
        </authorList>
    </citation>
    <scope>NUCLEOTIDE SEQUENCE</scope>
    <source>
        <strain evidence="7">MM35</strain>
    </source>
</reference>
<keyword evidence="4 5" id="KW-0472">Membrane</keyword>
<keyword evidence="2 5" id="KW-0812">Transmembrane</keyword>
<feature type="transmembrane region" description="Helical" evidence="5">
    <location>
        <begin position="138"/>
        <end position="156"/>
    </location>
</feature>
<sequence>MRKLVIRFNAPATLTFALLALGALLLGQTLGSGVTMKYFCVYRSSLADPLTYLRFFTHVLGHADYSHYMGNMLLLLLVGPPLEEKYGWKKMAWFMAVTALVTGLVQFIFFPHTALLGASGIVFMMIVLSSFTESRGGGIPVTLILVVIFYLGGEIVDGLKGADSVSQLTHVVGGVLGMIFGFLYRGKRHR</sequence>
<dbReference type="GO" id="GO:0004252">
    <property type="term" value="F:serine-type endopeptidase activity"/>
    <property type="evidence" value="ECO:0007669"/>
    <property type="project" value="InterPro"/>
</dbReference>